<sequence length="477" mass="50159">MATASTAKAGGAESEEELLVEHGHTATKPRSGGPAWLGCAFNLLNGTLGPGMLVLPLAFHRTGLALGALLVVVIWCFSYLALLLLLETCARMHTSSLVMLGRMHGAVMSTVIDGSVLLYFYGTCISYLILIEGTFATLVRQLGAEGPPGASSHPWLAAHGGTMLLSGCAAAVILPLSCSRSIEKLGGCSSLIVVLYGFITLIVWSSPASAPAEPPALAAAPSCLSAHACAVHHGWPIVRAMPTIAYCFSSQAVYPPGLEAIRAQHSAAVARKVSRRITDGTFSLTLFLYLAVGVGGFVAVPGTPPTNVLNGYTAAPPLVLAQLSLICALSISYPVMFVVARAHFFSLAASRLDIVRHHRRVTFVGVCLSIIVAVGFPEVESVLGLLGATSSVSLSFIIPAMLYQKLVLASAAPQPSHYARWVPKLLIGVGLVVAALSIPVQAYEMEQQSHRVASPSLHVFFPEVSDIPDVEFSFQLQ</sequence>
<feature type="transmembrane region" description="Helical" evidence="6">
    <location>
        <begin position="425"/>
        <end position="443"/>
    </location>
</feature>
<feature type="transmembrane region" description="Helical" evidence="6">
    <location>
        <begin position="216"/>
        <end position="235"/>
    </location>
</feature>
<dbReference type="PANTHER" id="PTHR22950:SF682">
    <property type="entry name" value="TRANSMEMBRANE AMINO ACID TRANSPORTER FAMILY PROTEIN"/>
    <property type="match status" value="1"/>
</dbReference>
<evidence type="ECO:0000256" key="4">
    <source>
        <dbReference type="ARBA" id="ARBA00023136"/>
    </source>
</evidence>
<feature type="transmembrane region" description="Helical" evidence="6">
    <location>
        <begin position="156"/>
        <end position="178"/>
    </location>
</feature>
<feature type="domain" description="Amino acid transporter transmembrane" evidence="7">
    <location>
        <begin position="36"/>
        <end position="437"/>
    </location>
</feature>
<evidence type="ECO:0000256" key="6">
    <source>
        <dbReference type="SAM" id="Phobius"/>
    </source>
</evidence>
<organism evidence="8 9">
    <name type="scientific">Prymnesium parvum</name>
    <name type="common">Toxic golden alga</name>
    <dbReference type="NCBI Taxonomy" id="97485"/>
    <lineage>
        <taxon>Eukaryota</taxon>
        <taxon>Haptista</taxon>
        <taxon>Haptophyta</taxon>
        <taxon>Prymnesiophyceae</taxon>
        <taxon>Prymnesiales</taxon>
        <taxon>Prymnesiaceae</taxon>
        <taxon>Prymnesium</taxon>
    </lineage>
</organism>
<feature type="transmembrane region" description="Helical" evidence="6">
    <location>
        <begin position="361"/>
        <end position="377"/>
    </location>
</feature>
<name>A0AB34JHM2_PRYPA</name>
<evidence type="ECO:0000256" key="3">
    <source>
        <dbReference type="ARBA" id="ARBA00022989"/>
    </source>
</evidence>
<feature type="region of interest" description="Disordered" evidence="5">
    <location>
        <begin position="1"/>
        <end position="30"/>
    </location>
</feature>
<dbReference type="GO" id="GO:0015179">
    <property type="term" value="F:L-amino acid transmembrane transporter activity"/>
    <property type="evidence" value="ECO:0007669"/>
    <property type="project" value="TreeGrafter"/>
</dbReference>
<comment type="subcellular location">
    <subcellularLocation>
        <location evidence="1">Membrane</location>
        <topology evidence="1">Multi-pass membrane protein</topology>
    </subcellularLocation>
</comment>
<keyword evidence="2 6" id="KW-0812">Transmembrane</keyword>
<dbReference type="PANTHER" id="PTHR22950">
    <property type="entry name" value="AMINO ACID TRANSPORTER"/>
    <property type="match status" value="1"/>
</dbReference>
<keyword evidence="4 6" id="KW-0472">Membrane</keyword>
<feature type="transmembrane region" description="Helical" evidence="6">
    <location>
        <begin position="185"/>
        <end position="204"/>
    </location>
</feature>
<protein>
    <recommendedName>
        <fullName evidence="7">Amino acid transporter transmembrane domain-containing protein</fullName>
    </recommendedName>
</protein>
<evidence type="ECO:0000259" key="7">
    <source>
        <dbReference type="Pfam" id="PF01490"/>
    </source>
</evidence>
<feature type="transmembrane region" description="Helical" evidence="6">
    <location>
        <begin position="65"/>
        <end position="86"/>
    </location>
</feature>
<accession>A0AB34JHM2</accession>
<gene>
    <name evidence="8" type="ORF">AB1Y20_022598</name>
</gene>
<dbReference type="GO" id="GO:0016020">
    <property type="term" value="C:membrane"/>
    <property type="evidence" value="ECO:0007669"/>
    <property type="project" value="UniProtKB-SubCell"/>
</dbReference>
<feature type="transmembrane region" description="Helical" evidence="6">
    <location>
        <begin position="107"/>
        <end position="130"/>
    </location>
</feature>
<proteinExistence type="predicted"/>
<evidence type="ECO:0000256" key="1">
    <source>
        <dbReference type="ARBA" id="ARBA00004141"/>
    </source>
</evidence>
<comment type="caution">
    <text evidence="8">The sequence shown here is derived from an EMBL/GenBank/DDBJ whole genome shotgun (WGS) entry which is preliminary data.</text>
</comment>
<feature type="transmembrane region" description="Helical" evidence="6">
    <location>
        <begin position="35"/>
        <end position="59"/>
    </location>
</feature>
<evidence type="ECO:0000256" key="5">
    <source>
        <dbReference type="SAM" id="MobiDB-lite"/>
    </source>
</evidence>
<feature type="transmembrane region" description="Helical" evidence="6">
    <location>
        <begin position="281"/>
        <end position="300"/>
    </location>
</feature>
<evidence type="ECO:0000256" key="2">
    <source>
        <dbReference type="ARBA" id="ARBA00022692"/>
    </source>
</evidence>
<keyword evidence="3 6" id="KW-1133">Transmembrane helix</keyword>
<dbReference type="Proteomes" id="UP001515480">
    <property type="component" value="Unassembled WGS sequence"/>
</dbReference>
<keyword evidence="9" id="KW-1185">Reference proteome</keyword>
<dbReference type="AlphaFoldDB" id="A0AB34JHM2"/>
<dbReference type="EMBL" id="JBGBPQ010000008">
    <property type="protein sequence ID" value="KAL1521043.1"/>
    <property type="molecule type" value="Genomic_DNA"/>
</dbReference>
<evidence type="ECO:0000313" key="9">
    <source>
        <dbReference type="Proteomes" id="UP001515480"/>
    </source>
</evidence>
<reference evidence="8 9" key="1">
    <citation type="journal article" date="2024" name="Science">
        <title>Giant polyketide synthase enzymes in the biosynthesis of giant marine polyether toxins.</title>
        <authorList>
            <person name="Fallon T.R."/>
            <person name="Shende V.V."/>
            <person name="Wierzbicki I.H."/>
            <person name="Pendleton A.L."/>
            <person name="Watervoot N.F."/>
            <person name="Auber R.P."/>
            <person name="Gonzalez D.J."/>
            <person name="Wisecaver J.H."/>
            <person name="Moore B.S."/>
        </authorList>
    </citation>
    <scope>NUCLEOTIDE SEQUENCE [LARGE SCALE GENOMIC DNA]</scope>
    <source>
        <strain evidence="8 9">12B1</strain>
    </source>
</reference>
<evidence type="ECO:0000313" key="8">
    <source>
        <dbReference type="EMBL" id="KAL1521043.1"/>
    </source>
</evidence>
<dbReference type="InterPro" id="IPR013057">
    <property type="entry name" value="AA_transpt_TM"/>
</dbReference>
<feature type="transmembrane region" description="Helical" evidence="6">
    <location>
        <begin position="320"/>
        <end position="340"/>
    </location>
</feature>
<feature type="transmembrane region" description="Helical" evidence="6">
    <location>
        <begin position="383"/>
        <end position="404"/>
    </location>
</feature>
<dbReference type="Pfam" id="PF01490">
    <property type="entry name" value="Aa_trans"/>
    <property type="match status" value="1"/>
</dbReference>